<evidence type="ECO:0000259" key="11">
    <source>
        <dbReference type="PROSITE" id="PS50846"/>
    </source>
</evidence>
<dbReference type="SUPFAM" id="SSF81665">
    <property type="entry name" value="Calcium ATPase, transmembrane domain M"/>
    <property type="match status" value="1"/>
</dbReference>
<evidence type="ECO:0000256" key="7">
    <source>
        <dbReference type="ARBA" id="ARBA00022967"/>
    </source>
</evidence>
<dbReference type="SUPFAM" id="SSF56784">
    <property type="entry name" value="HAD-like"/>
    <property type="match status" value="1"/>
</dbReference>
<dbReference type="GO" id="GO:0005886">
    <property type="term" value="C:plasma membrane"/>
    <property type="evidence" value="ECO:0007669"/>
    <property type="project" value="UniProtKB-SubCell"/>
</dbReference>
<dbReference type="PANTHER" id="PTHR43520:SF8">
    <property type="entry name" value="P-TYPE CU(+) TRANSPORTER"/>
    <property type="match status" value="1"/>
</dbReference>
<reference evidence="12 13" key="1">
    <citation type="submission" date="2018-07" db="EMBL/GenBank/DDBJ databases">
        <title>Genomic Encyclopedia of Type Strains, Phase IV (KMG-IV): sequencing the most valuable type-strain genomes for metagenomic binning, comparative biology and taxonomic classification.</title>
        <authorList>
            <person name="Goeker M."/>
        </authorList>
    </citation>
    <scope>NUCLEOTIDE SEQUENCE [LARGE SCALE GENOMIC DNA]</scope>
    <source>
        <strain evidence="12 13">DSM 21410</strain>
    </source>
</reference>
<dbReference type="Pfam" id="PF00702">
    <property type="entry name" value="Hydrolase"/>
    <property type="match status" value="1"/>
</dbReference>
<feature type="transmembrane region" description="Helical" evidence="10">
    <location>
        <begin position="672"/>
        <end position="694"/>
    </location>
</feature>
<evidence type="ECO:0000256" key="9">
    <source>
        <dbReference type="ARBA" id="ARBA00023136"/>
    </source>
</evidence>
<comment type="caution">
    <text evidence="12">The sequence shown here is derived from an EMBL/GenBank/DDBJ whole genome shotgun (WGS) entry which is preliminary data.</text>
</comment>
<dbReference type="InterPro" id="IPR036163">
    <property type="entry name" value="HMA_dom_sf"/>
</dbReference>
<dbReference type="GO" id="GO:0043682">
    <property type="term" value="F:P-type divalent copper transporter activity"/>
    <property type="evidence" value="ECO:0007669"/>
    <property type="project" value="TreeGrafter"/>
</dbReference>
<dbReference type="InterPro" id="IPR036412">
    <property type="entry name" value="HAD-like_sf"/>
</dbReference>
<keyword evidence="9 10" id="KW-0472">Membrane</keyword>
<dbReference type="PRINTS" id="PR00119">
    <property type="entry name" value="CATATPASE"/>
</dbReference>
<organism evidence="12 13">
    <name type="scientific">Schleiferia thermophila</name>
    <dbReference type="NCBI Taxonomy" id="884107"/>
    <lineage>
        <taxon>Bacteria</taxon>
        <taxon>Pseudomonadati</taxon>
        <taxon>Bacteroidota</taxon>
        <taxon>Flavobacteriia</taxon>
        <taxon>Flavobacteriales</taxon>
        <taxon>Schleiferiaceae</taxon>
        <taxon>Schleiferia</taxon>
    </lineage>
</organism>
<dbReference type="SUPFAM" id="SSF55008">
    <property type="entry name" value="HMA, heavy metal-associated domain"/>
    <property type="match status" value="1"/>
</dbReference>
<evidence type="ECO:0000256" key="3">
    <source>
        <dbReference type="ARBA" id="ARBA00022692"/>
    </source>
</evidence>
<dbReference type="FunFam" id="3.30.70.100:FF:000001">
    <property type="entry name" value="ATPase copper transporting beta"/>
    <property type="match status" value="1"/>
</dbReference>
<evidence type="ECO:0000256" key="5">
    <source>
        <dbReference type="ARBA" id="ARBA00022741"/>
    </source>
</evidence>
<comment type="similarity">
    <text evidence="2 10">Belongs to the cation transport ATPase (P-type) (TC 3.A.3) family. Type IB subfamily.</text>
</comment>
<keyword evidence="6 10" id="KW-0067">ATP-binding</keyword>
<feature type="transmembrane region" description="Helical" evidence="10">
    <location>
        <begin position="119"/>
        <end position="140"/>
    </location>
</feature>
<dbReference type="Gene3D" id="3.40.50.1000">
    <property type="entry name" value="HAD superfamily/HAD-like"/>
    <property type="match status" value="1"/>
</dbReference>
<gene>
    <name evidence="12" type="ORF">DES35_101236</name>
</gene>
<dbReference type="PRINTS" id="PR00943">
    <property type="entry name" value="CUATPASE"/>
</dbReference>
<dbReference type="Gene3D" id="3.40.1110.10">
    <property type="entry name" value="Calcium-transporting ATPase, cytoplasmic domain N"/>
    <property type="match status" value="1"/>
</dbReference>
<dbReference type="EMBL" id="QPJS01000001">
    <property type="protein sequence ID" value="RCX04957.1"/>
    <property type="molecule type" value="Genomic_DNA"/>
</dbReference>
<evidence type="ECO:0000256" key="2">
    <source>
        <dbReference type="ARBA" id="ARBA00006024"/>
    </source>
</evidence>
<dbReference type="InterPro" id="IPR001757">
    <property type="entry name" value="P_typ_ATPase"/>
</dbReference>
<dbReference type="PANTHER" id="PTHR43520">
    <property type="entry name" value="ATP7, ISOFORM B"/>
    <property type="match status" value="1"/>
</dbReference>
<dbReference type="Proteomes" id="UP000253517">
    <property type="component" value="Unassembled WGS sequence"/>
</dbReference>
<keyword evidence="4 10" id="KW-0479">Metal-binding</keyword>
<dbReference type="NCBIfam" id="TIGR01511">
    <property type="entry name" value="ATPase-IB1_Cu"/>
    <property type="match status" value="1"/>
</dbReference>
<dbReference type="Gene3D" id="3.30.70.100">
    <property type="match status" value="1"/>
</dbReference>
<evidence type="ECO:0000256" key="10">
    <source>
        <dbReference type="RuleBase" id="RU362081"/>
    </source>
</evidence>
<dbReference type="GO" id="GO:0016887">
    <property type="term" value="F:ATP hydrolysis activity"/>
    <property type="evidence" value="ECO:0007669"/>
    <property type="project" value="InterPro"/>
</dbReference>
<feature type="transmembrane region" description="Helical" evidence="10">
    <location>
        <begin position="335"/>
        <end position="356"/>
    </location>
</feature>
<dbReference type="RefSeq" id="WP_037357818.1">
    <property type="nucleotide sequence ID" value="NZ_BHZF01000001.1"/>
</dbReference>
<dbReference type="GO" id="GO:0012505">
    <property type="term" value="C:endomembrane system"/>
    <property type="evidence" value="ECO:0007669"/>
    <property type="project" value="UniProtKB-SubCell"/>
</dbReference>
<evidence type="ECO:0000313" key="13">
    <source>
        <dbReference type="Proteomes" id="UP000253517"/>
    </source>
</evidence>
<dbReference type="InterPro" id="IPR017969">
    <property type="entry name" value="Heavy-metal-associated_CS"/>
</dbReference>
<dbReference type="AlphaFoldDB" id="A0A369AA36"/>
<dbReference type="InterPro" id="IPR023214">
    <property type="entry name" value="HAD_sf"/>
</dbReference>
<dbReference type="GO" id="GO:0005507">
    <property type="term" value="F:copper ion binding"/>
    <property type="evidence" value="ECO:0007669"/>
    <property type="project" value="TreeGrafter"/>
</dbReference>
<dbReference type="GO" id="GO:0055070">
    <property type="term" value="P:copper ion homeostasis"/>
    <property type="evidence" value="ECO:0007669"/>
    <property type="project" value="TreeGrafter"/>
</dbReference>
<dbReference type="NCBIfam" id="TIGR01494">
    <property type="entry name" value="ATPase_P-type"/>
    <property type="match status" value="1"/>
</dbReference>
<dbReference type="InterPro" id="IPR006121">
    <property type="entry name" value="HMA_dom"/>
</dbReference>
<feature type="transmembrane region" description="Helical" evidence="10">
    <location>
        <begin position="152"/>
        <end position="172"/>
    </location>
</feature>
<dbReference type="InterPro" id="IPR059000">
    <property type="entry name" value="ATPase_P-type_domA"/>
</dbReference>
<keyword evidence="3 10" id="KW-0812">Transmembrane</keyword>
<dbReference type="Pfam" id="PF00122">
    <property type="entry name" value="E1-E2_ATPase"/>
    <property type="match status" value="1"/>
</dbReference>
<keyword evidence="10" id="KW-1003">Cell membrane</keyword>
<name>A0A369AA36_9FLAO</name>
<dbReference type="NCBIfam" id="TIGR01525">
    <property type="entry name" value="ATPase-IB_hvy"/>
    <property type="match status" value="1"/>
</dbReference>
<dbReference type="GO" id="GO:0005524">
    <property type="term" value="F:ATP binding"/>
    <property type="evidence" value="ECO:0007669"/>
    <property type="project" value="UniProtKB-UniRule"/>
</dbReference>
<dbReference type="CDD" id="cd00371">
    <property type="entry name" value="HMA"/>
    <property type="match status" value="1"/>
</dbReference>
<evidence type="ECO:0000313" key="12">
    <source>
        <dbReference type="EMBL" id="RCX04957.1"/>
    </source>
</evidence>
<dbReference type="SUPFAM" id="SSF81653">
    <property type="entry name" value="Calcium ATPase, transduction domain A"/>
    <property type="match status" value="1"/>
</dbReference>
<feature type="transmembrane region" description="Helical" evidence="10">
    <location>
        <begin position="95"/>
        <end position="113"/>
    </location>
</feature>
<dbReference type="InterPro" id="IPR018303">
    <property type="entry name" value="ATPase_P-typ_P_site"/>
</dbReference>
<sequence>MKTVKASFPVLDMSCAACANAVEKELKKQPGVKHAEVSYASASALVEFDEETIDPQQLKIAVRQLGYDLEITEYNHKKIRETELENFRKLKTKTFASLALSAPVMVIAMGWIHHKAANLTLWVLTSAILLLGKRFFVHAWKMALKKQAGMDTLVAISTGTAYLLSSLITFFPEIAKPYFGIHTYYEPAAMVIAFVLLGKFLEEQSRLKATDYMDELSSMLPDSAIRIVNGREEHTPLQLLRPGDLLLGRTGDRVAVDGMVEDGNAWVDESLLTGESLPVAKEKGHQVFAGALIVDGSFTYRAQSTGAESRFSKILTLVENAKSSKPAVQRIADQISAVFVPVVLTISLMTLLLWLIFGGKEFLLTGISCTLAVLVVACPCALGLATPTAVVNAIGSAARRGILIKNAQSLEIASTVKHVFFDKTGTVTTGKLRIKNINYYHQDKKTFVDQLLVAMEMHSNHPIAGAVLEYFKGLTPEIALDQVRYIPGKGAEAIHKGLKYYLGSSLWMNQILIQSQSKPSTNEQSHFFLFTDTEVLASVTLSDSIRPEIKEAVKKLEELGIGTSIISGDSHDSVTMIAREAGIKNYYSQCSPEEKLIIINDWKKRGITVAMAGDGINDSAALSTADLGIAMGSGAHLALESSQVIVKDDNPKHIAWIFGYSKKVRTIIYQNLFWAFFYNILAIPIAAGALYPSFGILLKPHWAGAAMALSSVSVVANSLRLRNHSPDTKVL</sequence>
<dbReference type="Pfam" id="PF00403">
    <property type="entry name" value="HMA"/>
    <property type="match status" value="1"/>
</dbReference>
<dbReference type="Gene3D" id="2.70.150.10">
    <property type="entry name" value="Calcium-transporting ATPase, cytoplasmic transduction domain A"/>
    <property type="match status" value="1"/>
</dbReference>
<evidence type="ECO:0000256" key="1">
    <source>
        <dbReference type="ARBA" id="ARBA00004127"/>
    </source>
</evidence>
<feature type="domain" description="HMA" evidence="11">
    <location>
        <begin position="4"/>
        <end position="70"/>
    </location>
</feature>
<keyword evidence="5 10" id="KW-0547">Nucleotide-binding</keyword>
<feature type="transmembrane region" description="Helical" evidence="10">
    <location>
        <begin position="362"/>
        <end position="395"/>
    </location>
</feature>
<protein>
    <submittedName>
        <fullName evidence="12">Cu2+-exporting ATPase</fullName>
    </submittedName>
</protein>
<accession>A0A369AA36</accession>
<dbReference type="InterPro" id="IPR023299">
    <property type="entry name" value="ATPase_P-typ_cyto_dom_N"/>
</dbReference>
<evidence type="ECO:0000256" key="6">
    <source>
        <dbReference type="ARBA" id="ARBA00022840"/>
    </source>
</evidence>
<dbReference type="PROSITE" id="PS50846">
    <property type="entry name" value="HMA_2"/>
    <property type="match status" value="1"/>
</dbReference>
<evidence type="ECO:0000256" key="4">
    <source>
        <dbReference type="ARBA" id="ARBA00022723"/>
    </source>
</evidence>
<dbReference type="InterPro" id="IPR023298">
    <property type="entry name" value="ATPase_P-typ_TM_dom_sf"/>
</dbReference>
<evidence type="ECO:0000256" key="8">
    <source>
        <dbReference type="ARBA" id="ARBA00022989"/>
    </source>
</evidence>
<proteinExistence type="inferred from homology"/>
<dbReference type="PROSITE" id="PS00154">
    <property type="entry name" value="ATPASE_E1_E2"/>
    <property type="match status" value="1"/>
</dbReference>
<dbReference type="InterPro" id="IPR008250">
    <property type="entry name" value="ATPase_P-typ_transduc_dom_A_sf"/>
</dbReference>
<keyword evidence="7" id="KW-1278">Translocase</keyword>
<dbReference type="InterPro" id="IPR027256">
    <property type="entry name" value="P-typ_ATPase_IB"/>
</dbReference>
<keyword evidence="8 10" id="KW-1133">Transmembrane helix</keyword>
<comment type="subcellular location">
    <subcellularLocation>
        <location evidence="10">Cell membrane</location>
    </subcellularLocation>
    <subcellularLocation>
        <location evidence="1">Endomembrane system</location>
        <topology evidence="1">Multi-pass membrane protein</topology>
    </subcellularLocation>
</comment>
<keyword evidence="13" id="KW-1185">Reference proteome</keyword>
<dbReference type="PROSITE" id="PS01047">
    <property type="entry name" value="HMA_1"/>
    <property type="match status" value="1"/>
</dbReference>
<dbReference type="NCBIfam" id="TIGR01512">
    <property type="entry name" value="ATPase-IB2_Cd"/>
    <property type="match status" value="1"/>
</dbReference>
<feature type="transmembrane region" description="Helical" evidence="10">
    <location>
        <begin position="184"/>
        <end position="201"/>
    </location>
</feature>